<evidence type="ECO:0000313" key="1">
    <source>
        <dbReference type="EMBL" id="EAA8666321.1"/>
    </source>
</evidence>
<sequence length="80" mass="9562">MMVVKACSHQPMRNLNRCVMTTIRIIKVPEVLERCAMSRASLYRMLQRNEFPRQVRIGVRSVGFYEHEVNQWLADRQRVQ</sequence>
<organism evidence="1">
    <name type="scientific">Salmonella enterica</name>
    <name type="common">Salmonella choleraesuis</name>
    <dbReference type="NCBI Taxonomy" id="28901"/>
    <lineage>
        <taxon>Bacteria</taxon>
        <taxon>Pseudomonadati</taxon>
        <taxon>Pseudomonadota</taxon>
        <taxon>Gammaproteobacteria</taxon>
        <taxon>Enterobacterales</taxon>
        <taxon>Enterobacteriaceae</taxon>
        <taxon>Salmonella</taxon>
    </lineage>
</organism>
<dbReference type="PANTHER" id="PTHR36154:SF1">
    <property type="entry name" value="DNA-BINDING TRANSCRIPTIONAL ACTIVATOR ALPA"/>
    <property type="match status" value="1"/>
</dbReference>
<accession>A0A7U7L4X4</accession>
<reference evidence="1" key="1">
    <citation type="submission" date="2018-08" db="EMBL/GenBank/DDBJ databases">
        <authorList>
            <consortium name="GenomeTrakr network: Whole genome sequencing for foodborne pathogen traceback"/>
        </authorList>
    </citation>
    <scope>NUCLEOTIDE SEQUENCE [LARGE SCALE GENOMIC DNA]</scope>
    <source>
        <strain evidence="1">FLUFL-367</strain>
    </source>
</reference>
<protein>
    <submittedName>
        <fullName evidence="1">AlpA family transcriptional regulator</fullName>
    </submittedName>
</protein>
<proteinExistence type="predicted"/>
<gene>
    <name evidence="1" type="ORF">NL99_15230</name>
</gene>
<dbReference type="EMBL" id="AAACVH010000024">
    <property type="protein sequence ID" value="EAA8666321.1"/>
    <property type="molecule type" value="Genomic_DNA"/>
</dbReference>
<dbReference type="Gene3D" id="1.10.238.160">
    <property type="match status" value="1"/>
</dbReference>
<comment type="caution">
    <text evidence="1">The sequence shown here is derived from an EMBL/GenBank/DDBJ whole genome shotgun (WGS) entry which is preliminary data.</text>
</comment>
<dbReference type="InterPro" id="IPR052931">
    <property type="entry name" value="Prophage_regulatory_activator"/>
</dbReference>
<dbReference type="AlphaFoldDB" id="A0A7U7L4X4"/>
<name>A0A7U7L4X4_SALER</name>
<dbReference type="PANTHER" id="PTHR36154">
    <property type="entry name" value="DNA-BINDING TRANSCRIPTIONAL ACTIVATOR ALPA"/>
    <property type="match status" value="1"/>
</dbReference>
<dbReference type="Proteomes" id="UP000839834">
    <property type="component" value="Unassembled WGS sequence"/>
</dbReference>
<dbReference type="Pfam" id="PF05930">
    <property type="entry name" value="Phage_AlpA"/>
    <property type="match status" value="1"/>
</dbReference>
<dbReference type="InterPro" id="IPR010260">
    <property type="entry name" value="AlpA"/>
</dbReference>